<evidence type="ECO:0000313" key="12">
    <source>
        <dbReference type="Proteomes" id="UP000823941"/>
    </source>
</evidence>
<dbReference type="CDD" id="cd15891">
    <property type="entry name" value="SNARE_Vti1a"/>
    <property type="match status" value="1"/>
</dbReference>
<dbReference type="InterPro" id="IPR010989">
    <property type="entry name" value="SNARE"/>
</dbReference>
<evidence type="ECO:0000256" key="4">
    <source>
        <dbReference type="ARBA" id="ARBA00022692"/>
    </source>
</evidence>
<keyword evidence="12" id="KW-1185">Reference proteome</keyword>
<keyword evidence="5" id="KW-0653">Protein transport</keyword>
<name>A0ABQ7R5C9_PLUXY</name>
<dbReference type="InterPro" id="IPR038407">
    <property type="entry name" value="v-SNARE_N_sf"/>
</dbReference>
<keyword evidence="3" id="KW-0813">Transport</keyword>
<protein>
    <recommendedName>
        <fullName evidence="10">Vesicle transport v-SNARE N-terminal domain-containing protein</fullName>
    </recommendedName>
</protein>
<evidence type="ECO:0000256" key="1">
    <source>
        <dbReference type="ARBA" id="ARBA00004211"/>
    </source>
</evidence>
<dbReference type="Pfam" id="PF12352">
    <property type="entry name" value="V-SNARE_C"/>
    <property type="match status" value="1"/>
</dbReference>
<evidence type="ECO:0000256" key="7">
    <source>
        <dbReference type="ARBA" id="ARBA00023054"/>
    </source>
</evidence>
<dbReference type="Gene3D" id="1.20.5.110">
    <property type="match status" value="1"/>
</dbReference>
<evidence type="ECO:0000256" key="2">
    <source>
        <dbReference type="ARBA" id="ARBA00006108"/>
    </source>
</evidence>
<feature type="domain" description="Vesicle transport v-SNARE N-terminal" evidence="10">
    <location>
        <begin position="1"/>
        <end position="62"/>
    </location>
</feature>
<comment type="caution">
    <text evidence="11">The sequence shown here is derived from an EMBL/GenBank/DDBJ whole genome shotgun (WGS) entry which is preliminary data.</text>
</comment>
<dbReference type="SUPFAM" id="SSF47661">
    <property type="entry name" value="t-snare proteins"/>
    <property type="match status" value="1"/>
</dbReference>
<accession>A0ABQ7R5C9</accession>
<gene>
    <name evidence="11" type="ORF">JYU34_002016</name>
</gene>
<evidence type="ECO:0000259" key="10">
    <source>
        <dbReference type="Pfam" id="PF05008"/>
    </source>
</evidence>
<reference evidence="11 12" key="1">
    <citation type="submission" date="2021-06" db="EMBL/GenBank/DDBJ databases">
        <title>A haploid diamondback moth (Plutella xylostella L.) genome assembly resolves 31 chromosomes and identifies a diamide resistance mutation.</title>
        <authorList>
            <person name="Ward C.M."/>
            <person name="Perry K.D."/>
            <person name="Baker G."/>
            <person name="Powis K."/>
            <person name="Heckel D.G."/>
            <person name="Baxter S.W."/>
        </authorList>
    </citation>
    <scope>NUCLEOTIDE SEQUENCE [LARGE SCALE GENOMIC DNA]</scope>
    <source>
        <strain evidence="11 12">LV</strain>
        <tissue evidence="11">Single pupa</tissue>
    </source>
</reference>
<dbReference type="Proteomes" id="UP000823941">
    <property type="component" value="Chromosome 3"/>
</dbReference>
<organism evidence="11 12">
    <name type="scientific">Plutella xylostella</name>
    <name type="common">Diamondback moth</name>
    <name type="synonym">Plutella maculipennis</name>
    <dbReference type="NCBI Taxonomy" id="51655"/>
    <lineage>
        <taxon>Eukaryota</taxon>
        <taxon>Metazoa</taxon>
        <taxon>Ecdysozoa</taxon>
        <taxon>Arthropoda</taxon>
        <taxon>Hexapoda</taxon>
        <taxon>Insecta</taxon>
        <taxon>Pterygota</taxon>
        <taxon>Neoptera</taxon>
        <taxon>Endopterygota</taxon>
        <taxon>Lepidoptera</taxon>
        <taxon>Glossata</taxon>
        <taxon>Ditrysia</taxon>
        <taxon>Yponomeutoidea</taxon>
        <taxon>Plutellidae</taxon>
        <taxon>Plutella</taxon>
    </lineage>
</organism>
<dbReference type="Pfam" id="PF05008">
    <property type="entry name" value="V-SNARE"/>
    <property type="match status" value="1"/>
</dbReference>
<evidence type="ECO:0000256" key="9">
    <source>
        <dbReference type="SAM" id="Phobius"/>
    </source>
</evidence>
<dbReference type="InterPro" id="IPR007705">
    <property type="entry name" value="Vesicle_trsprt_v-SNARE_N"/>
</dbReference>
<keyword evidence="4 9" id="KW-0812">Transmembrane</keyword>
<comment type="subcellular location">
    <subcellularLocation>
        <location evidence="1">Membrane</location>
        <topology evidence="1">Single-pass type IV membrane protein</topology>
    </subcellularLocation>
</comment>
<evidence type="ECO:0000313" key="11">
    <source>
        <dbReference type="EMBL" id="KAG7312497.1"/>
    </source>
</evidence>
<dbReference type="PANTHER" id="PTHR21230">
    <property type="entry name" value="VESICLE TRANSPORT V-SNARE PROTEIN VTI1-RELATED"/>
    <property type="match status" value="1"/>
</dbReference>
<evidence type="ECO:0000256" key="3">
    <source>
        <dbReference type="ARBA" id="ARBA00022448"/>
    </source>
</evidence>
<keyword evidence="8 9" id="KW-0472">Membrane</keyword>
<keyword evidence="6 9" id="KW-1133">Transmembrane helix</keyword>
<feature type="transmembrane region" description="Helical" evidence="9">
    <location>
        <begin position="190"/>
        <end position="211"/>
    </location>
</feature>
<dbReference type="PANTHER" id="PTHR21230:SF26">
    <property type="entry name" value="VESICLE TRANSPORT THROUGH INTERACTION WITH T-SNARES HOMOLOG 1A"/>
    <property type="match status" value="1"/>
</dbReference>
<keyword evidence="7" id="KW-0175">Coiled coil</keyword>
<dbReference type="SUPFAM" id="SSF58038">
    <property type="entry name" value="SNARE fusion complex"/>
    <property type="match status" value="1"/>
</dbReference>
<comment type="similarity">
    <text evidence="2">Belongs to the VTI1 family.</text>
</comment>
<sequence>MATLIQSYEQQYAVLTAEITSKIGRLKVGNEDIREQLSKEIQANFEEANDLLEQLELESRGAAGAGAGGRTAAFRAELLRVREEFRKVLSNSAAYNIDEDMSYEDWGPSSPRQQLLDNSERLERTGRSLTDGYRVLLETERVGAEVLRDLSGQRETVQRARGRLRETDEQLSRSARLMNSMVVRGLQARLALALVFVALGLLATAALYYSVT</sequence>
<proteinExistence type="inferred from homology"/>
<evidence type="ECO:0000256" key="6">
    <source>
        <dbReference type="ARBA" id="ARBA00022989"/>
    </source>
</evidence>
<evidence type="ECO:0000256" key="5">
    <source>
        <dbReference type="ARBA" id="ARBA00022927"/>
    </source>
</evidence>
<evidence type="ECO:0000256" key="8">
    <source>
        <dbReference type="ARBA" id="ARBA00023136"/>
    </source>
</evidence>
<dbReference type="Gene3D" id="1.20.58.400">
    <property type="entry name" value="t-snare proteins"/>
    <property type="match status" value="1"/>
</dbReference>
<dbReference type="EMBL" id="JAHIBW010000003">
    <property type="protein sequence ID" value="KAG7312497.1"/>
    <property type="molecule type" value="Genomic_DNA"/>
</dbReference>